<feature type="transmembrane region" description="Helical" evidence="1">
    <location>
        <begin position="398"/>
        <end position="421"/>
    </location>
</feature>
<evidence type="ECO:0000256" key="1">
    <source>
        <dbReference type="SAM" id="Phobius"/>
    </source>
</evidence>
<dbReference type="AlphaFoldDB" id="A0AAP2E4B3"/>
<keyword evidence="1" id="KW-0472">Membrane</keyword>
<feature type="transmembrane region" description="Helical" evidence="1">
    <location>
        <begin position="145"/>
        <end position="166"/>
    </location>
</feature>
<feature type="transmembrane region" description="Helical" evidence="1">
    <location>
        <begin position="227"/>
        <end position="248"/>
    </location>
</feature>
<protein>
    <recommendedName>
        <fullName evidence="4">MFS transporter</fullName>
    </recommendedName>
</protein>
<feature type="transmembrane region" description="Helical" evidence="1">
    <location>
        <begin position="20"/>
        <end position="40"/>
    </location>
</feature>
<feature type="transmembrane region" description="Helical" evidence="1">
    <location>
        <begin position="178"/>
        <end position="199"/>
    </location>
</feature>
<feature type="transmembrane region" description="Helical" evidence="1">
    <location>
        <begin position="300"/>
        <end position="320"/>
    </location>
</feature>
<evidence type="ECO:0008006" key="4">
    <source>
        <dbReference type="Google" id="ProtNLM"/>
    </source>
</evidence>
<feature type="transmembrane region" description="Helical" evidence="1">
    <location>
        <begin position="117"/>
        <end position="138"/>
    </location>
</feature>
<dbReference type="Pfam" id="PF18943">
    <property type="entry name" value="DUF5690"/>
    <property type="match status" value="1"/>
</dbReference>
<dbReference type="Proteomes" id="UP001319080">
    <property type="component" value="Unassembled WGS sequence"/>
</dbReference>
<keyword evidence="3" id="KW-1185">Reference proteome</keyword>
<evidence type="ECO:0000313" key="3">
    <source>
        <dbReference type="Proteomes" id="UP001319080"/>
    </source>
</evidence>
<proteinExistence type="predicted"/>
<keyword evidence="1" id="KW-1133">Transmembrane helix</keyword>
<feature type="transmembrane region" description="Helical" evidence="1">
    <location>
        <begin position="358"/>
        <end position="378"/>
    </location>
</feature>
<reference evidence="2 3" key="1">
    <citation type="submission" date="2021-05" db="EMBL/GenBank/DDBJ databases">
        <title>A Polyphasic approach of four new species of the genus Ohtaekwangia: Ohtaekwangia histidinii sp. nov., Ohtaekwangia cretensis sp. nov., Ohtaekwangia indiensis sp. nov., Ohtaekwangia reichenbachii sp. nov. from diverse environment.</title>
        <authorList>
            <person name="Octaviana S."/>
        </authorList>
    </citation>
    <scope>NUCLEOTIDE SEQUENCE [LARGE SCALE GENOMIC DNA]</scope>
    <source>
        <strain evidence="2 3">PWU5</strain>
    </source>
</reference>
<feature type="transmembrane region" description="Helical" evidence="1">
    <location>
        <begin position="52"/>
        <end position="72"/>
    </location>
</feature>
<feature type="transmembrane region" description="Helical" evidence="1">
    <location>
        <begin position="92"/>
        <end position="111"/>
    </location>
</feature>
<name>A0AAP2E4B3_9BACT</name>
<sequence>MASTLVEHPLTRWLRNANTFWFTLYASVAVFCLYTCIFAFRKAFTAATFEGLVFAGISYKVWLVIAQVLGYALSKFIGIKIIAELKAHSRTFGILLMTGLASGSWLLFALVPPPYNIVFIFTNGFPLGMVWGMVFGYLEGRRTTEVLTAALSVSFIFSGGLSRSTGAFIMRDWHVSEMWMPLVACLLFAVPMLTFLWLVDKLPPPSPLDEALRTRRQPMDGAERKRFVRTFLPGIILFTLTYILLTTFRDFRDNFSAEVWKTLGYGQSASIFTATEVPVSIAVLIIIGSIMLIRNNALALMINHLIIAAGMILIAISTYLFEQNTISAPTWMILIGLGLYLGYVPFNSIFFDRLIATFRYAGTVGFIMYIADSFGYLGSISVLFFKEFGYAEVSWLHVFIQSGYIISLSGAVLILASMLYFRSKFAGWENR</sequence>
<evidence type="ECO:0000313" key="2">
    <source>
        <dbReference type="EMBL" id="MBT1712330.1"/>
    </source>
</evidence>
<feature type="transmembrane region" description="Helical" evidence="1">
    <location>
        <begin position="268"/>
        <end position="293"/>
    </location>
</feature>
<keyword evidence="1" id="KW-0812">Transmembrane</keyword>
<dbReference type="InterPro" id="IPR043745">
    <property type="entry name" value="DUF5690"/>
</dbReference>
<comment type="caution">
    <text evidence="2">The sequence shown here is derived from an EMBL/GenBank/DDBJ whole genome shotgun (WGS) entry which is preliminary data.</text>
</comment>
<feature type="transmembrane region" description="Helical" evidence="1">
    <location>
        <begin position="326"/>
        <end position="346"/>
    </location>
</feature>
<organism evidence="2 3">
    <name type="scientific">Dawidia cretensis</name>
    <dbReference type="NCBI Taxonomy" id="2782350"/>
    <lineage>
        <taxon>Bacteria</taxon>
        <taxon>Pseudomonadati</taxon>
        <taxon>Bacteroidota</taxon>
        <taxon>Cytophagia</taxon>
        <taxon>Cytophagales</taxon>
        <taxon>Chryseotaleaceae</taxon>
        <taxon>Dawidia</taxon>
    </lineage>
</organism>
<dbReference type="EMBL" id="JAHESE010000060">
    <property type="protein sequence ID" value="MBT1712330.1"/>
    <property type="molecule type" value="Genomic_DNA"/>
</dbReference>
<accession>A0AAP2E4B3</accession>
<gene>
    <name evidence="2" type="ORF">KK062_29070</name>
</gene>